<reference evidence="1" key="1">
    <citation type="submission" date="2017-05" db="UniProtKB">
        <authorList>
            <consortium name="EnsemblMetazoa"/>
        </authorList>
    </citation>
    <scope>IDENTIFICATION</scope>
</reference>
<dbReference type="EnsemblMetazoa" id="Aqu2.1.21129_001">
    <property type="protein sequence ID" value="Aqu2.1.21129_001"/>
    <property type="gene ID" value="Aqu2.1.21129"/>
</dbReference>
<protein>
    <submittedName>
        <fullName evidence="1">Uncharacterized protein</fullName>
    </submittedName>
</protein>
<dbReference type="InParanoid" id="A0A1X7U0B9"/>
<sequence>MAALIAGGPNDNDDLSEFLRKILALDELKSETPAVTNIKDVLGRLMLFSGAEKAQLQLLVDAMRKAYDTMLKSVPRRQSVSSKLSKLNSLFHQFSVNEGYELCCSFEKALKLPPLPEILWQLLLKTVFKCFLTAALASTNNQPDASGRNPHILSPIEENTICYTAWYVINKLENKYSAAKNKDYNIECATTLKIMGTKLQQQTEEPVPQDLSTRWTNLVNRGGLFVLKRSLSKSFSREELGLVNLCF</sequence>
<evidence type="ECO:0000313" key="1">
    <source>
        <dbReference type="EnsemblMetazoa" id="Aqu2.1.21129_001"/>
    </source>
</evidence>
<accession>A0A1X7U0B9</accession>
<proteinExistence type="predicted"/>
<name>A0A1X7U0B9_AMPQE</name>
<organism evidence="1">
    <name type="scientific">Amphimedon queenslandica</name>
    <name type="common">Sponge</name>
    <dbReference type="NCBI Taxonomy" id="400682"/>
    <lineage>
        <taxon>Eukaryota</taxon>
        <taxon>Metazoa</taxon>
        <taxon>Porifera</taxon>
        <taxon>Demospongiae</taxon>
        <taxon>Heteroscleromorpha</taxon>
        <taxon>Haplosclerida</taxon>
        <taxon>Niphatidae</taxon>
        <taxon>Amphimedon</taxon>
    </lineage>
</organism>
<dbReference type="AlphaFoldDB" id="A0A1X7U0B9"/>